<accession>A0A3C1KJN8</accession>
<keyword evidence="3 7" id="KW-0479">Metal-binding</keyword>
<dbReference type="GO" id="GO:0036199">
    <property type="term" value="F:cholest-4-en-3-one 26-monooxygenase activity"/>
    <property type="evidence" value="ECO:0007669"/>
    <property type="project" value="TreeGrafter"/>
</dbReference>
<gene>
    <name evidence="8" type="ORF">DCP75_04205</name>
</gene>
<reference evidence="8 9" key="1">
    <citation type="journal article" date="2018" name="Nat. Biotechnol.">
        <title>A standardized bacterial taxonomy based on genome phylogeny substantially revises the tree of life.</title>
        <authorList>
            <person name="Parks D.H."/>
            <person name="Chuvochina M."/>
            <person name="Waite D.W."/>
            <person name="Rinke C."/>
            <person name="Skarshewski A."/>
            <person name="Chaumeil P.A."/>
            <person name="Hugenholtz P."/>
        </authorList>
    </citation>
    <scope>NUCLEOTIDE SEQUENCE [LARGE SCALE GENOMIC DNA]</scope>
    <source>
        <strain evidence="8">UBA9158</strain>
    </source>
</reference>
<keyword evidence="2 7" id="KW-0349">Heme</keyword>
<dbReference type="Proteomes" id="UP000259273">
    <property type="component" value="Unassembled WGS sequence"/>
</dbReference>
<dbReference type="STRING" id="1121937.GCA_000423125_00068"/>
<dbReference type="AlphaFoldDB" id="A0A3C1KJN8"/>
<evidence type="ECO:0000313" key="9">
    <source>
        <dbReference type="Proteomes" id="UP000259273"/>
    </source>
</evidence>
<dbReference type="PRINTS" id="PR00359">
    <property type="entry name" value="BP450"/>
</dbReference>
<evidence type="ECO:0000256" key="2">
    <source>
        <dbReference type="ARBA" id="ARBA00022617"/>
    </source>
</evidence>
<dbReference type="PROSITE" id="PS00086">
    <property type="entry name" value="CYTOCHROME_P450"/>
    <property type="match status" value="1"/>
</dbReference>
<evidence type="ECO:0000256" key="5">
    <source>
        <dbReference type="ARBA" id="ARBA00023004"/>
    </source>
</evidence>
<evidence type="ECO:0000313" key="8">
    <source>
        <dbReference type="EMBL" id="HAN26917.1"/>
    </source>
</evidence>
<keyword evidence="4 7" id="KW-0560">Oxidoreductase</keyword>
<comment type="similarity">
    <text evidence="1 7">Belongs to the cytochrome P450 family.</text>
</comment>
<dbReference type="GO" id="GO:0008395">
    <property type="term" value="F:steroid hydroxylase activity"/>
    <property type="evidence" value="ECO:0007669"/>
    <property type="project" value="TreeGrafter"/>
</dbReference>
<dbReference type="Gene3D" id="1.10.630.10">
    <property type="entry name" value="Cytochrome P450"/>
    <property type="match status" value="1"/>
</dbReference>
<dbReference type="InterPro" id="IPR036396">
    <property type="entry name" value="Cyt_P450_sf"/>
</dbReference>
<dbReference type="GO" id="GO:0006707">
    <property type="term" value="P:cholesterol catabolic process"/>
    <property type="evidence" value="ECO:0007669"/>
    <property type="project" value="TreeGrafter"/>
</dbReference>
<proteinExistence type="inferred from homology"/>
<dbReference type="GO" id="GO:0020037">
    <property type="term" value="F:heme binding"/>
    <property type="evidence" value="ECO:0007669"/>
    <property type="project" value="InterPro"/>
</dbReference>
<keyword evidence="6 7" id="KW-0503">Monooxygenase</keyword>
<dbReference type="PRINTS" id="PR00385">
    <property type="entry name" value="P450"/>
</dbReference>
<dbReference type="PANTHER" id="PTHR46696:SF4">
    <property type="entry name" value="BIOTIN BIOSYNTHESIS CYTOCHROME P450"/>
    <property type="match status" value="1"/>
</dbReference>
<dbReference type="SUPFAM" id="SSF48264">
    <property type="entry name" value="Cytochrome P450"/>
    <property type="match status" value="1"/>
</dbReference>
<evidence type="ECO:0000256" key="7">
    <source>
        <dbReference type="RuleBase" id="RU000461"/>
    </source>
</evidence>
<name>A0A3C1KJN8_9GAMM</name>
<dbReference type="PANTHER" id="PTHR46696">
    <property type="entry name" value="P450, PUTATIVE (EUROFUNG)-RELATED"/>
    <property type="match status" value="1"/>
</dbReference>
<evidence type="ECO:0000256" key="6">
    <source>
        <dbReference type="ARBA" id="ARBA00023033"/>
    </source>
</evidence>
<dbReference type="FunFam" id="1.10.630.10:FF:000018">
    <property type="entry name" value="Cytochrome P450 monooxygenase"/>
    <property type="match status" value="1"/>
</dbReference>
<dbReference type="CDD" id="cd11033">
    <property type="entry name" value="CYP142-like"/>
    <property type="match status" value="1"/>
</dbReference>
<protein>
    <submittedName>
        <fullName evidence="8">Cytochrome P450</fullName>
    </submittedName>
</protein>
<dbReference type="InterPro" id="IPR001128">
    <property type="entry name" value="Cyt_P450"/>
</dbReference>
<evidence type="ECO:0000256" key="3">
    <source>
        <dbReference type="ARBA" id="ARBA00022723"/>
    </source>
</evidence>
<dbReference type="InterPro" id="IPR017972">
    <property type="entry name" value="Cyt_P450_CS"/>
</dbReference>
<sequence>MSRCPHFDLNDPESYRGGLPRDTFTYLRREEPVYWHEPSHGSPGYWAVTRQAEIDEVSKNPQLFSSAERTCMLNNPTPDEVEMMQALMINMDPPKHLKYRRLVRSAFTPRKVDSYEPRFREIAREILDRALPAGRCDFVEDIAMELPLIAICELMGVPLEKRQRLFELTNIMLGMDDPDLTTSAEDGMNAMVEMFMLGMELATAHRENGSEGIVATLLDGTVEDEPLTDEEFCNFFMLLIVAGNETTRTVTSQGMRMLLENPAQFQALVDNPALVPDAIEEFLRYNPAVIAFRRTATEDTTLGGRNIRKGELVQLFYGAASADETVFDDPDRFDILRNQREDVRNGHRAFGVGQHFCLGSHLARLELTVIFEEIVRRMRNPHLDGEIQWLRSSFIHGIKHMPIVFDVA</sequence>
<evidence type="ECO:0000256" key="4">
    <source>
        <dbReference type="ARBA" id="ARBA00023002"/>
    </source>
</evidence>
<dbReference type="Pfam" id="PF00067">
    <property type="entry name" value="p450"/>
    <property type="match status" value="1"/>
</dbReference>
<evidence type="ECO:0000256" key="1">
    <source>
        <dbReference type="ARBA" id="ARBA00010617"/>
    </source>
</evidence>
<organism evidence="8 9">
    <name type="scientific">Haliea salexigens</name>
    <dbReference type="NCBI Taxonomy" id="287487"/>
    <lineage>
        <taxon>Bacteria</taxon>
        <taxon>Pseudomonadati</taxon>
        <taxon>Pseudomonadota</taxon>
        <taxon>Gammaproteobacteria</taxon>
        <taxon>Cellvibrionales</taxon>
        <taxon>Halieaceae</taxon>
        <taxon>Haliea</taxon>
    </lineage>
</organism>
<keyword evidence="5 7" id="KW-0408">Iron</keyword>
<dbReference type="GO" id="GO:0005506">
    <property type="term" value="F:iron ion binding"/>
    <property type="evidence" value="ECO:0007669"/>
    <property type="project" value="InterPro"/>
</dbReference>
<comment type="caution">
    <text evidence="8">The sequence shown here is derived from an EMBL/GenBank/DDBJ whole genome shotgun (WGS) entry which is preliminary data.</text>
</comment>
<dbReference type="EMBL" id="DMND01000067">
    <property type="protein sequence ID" value="HAN26917.1"/>
    <property type="molecule type" value="Genomic_DNA"/>
</dbReference>
<dbReference type="InterPro" id="IPR002397">
    <property type="entry name" value="Cyt_P450_B"/>
</dbReference>